<dbReference type="EMBL" id="BGZK01000296">
    <property type="protein sequence ID" value="GBP34902.1"/>
    <property type="molecule type" value="Genomic_DNA"/>
</dbReference>
<protein>
    <submittedName>
        <fullName evidence="1">Uncharacterized protein</fullName>
    </submittedName>
</protein>
<accession>A0A4C1V932</accession>
<comment type="caution">
    <text evidence="1">The sequence shown here is derived from an EMBL/GenBank/DDBJ whole genome shotgun (WGS) entry which is preliminary data.</text>
</comment>
<name>A0A4C1V932_EUMVA</name>
<keyword evidence="2" id="KW-1185">Reference proteome</keyword>
<organism evidence="1 2">
    <name type="scientific">Eumeta variegata</name>
    <name type="common">Bagworm moth</name>
    <name type="synonym">Eumeta japonica</name>
    <dbReference type="NCBI Taxonomy" id="151549"/>
    <lineage>
        <taxon>Eukaryota</taxon>
        <taxon>Metazoa</taxon>
        <taxon>Ecdysozoa</taxon>
        <taxon>Arthropoda</taxon>
        <taxon>Hexapoda</taxon>
        <taxon>Insecta</taxon>
        <taxon>Pterygota</taxon>
        <taxon>Neoptera</taxon>
        <taxon>Endopterygota</taxon>
        <taxon>Lepidoptera</taxon>
        <taxon>Glossata</taxon>
        <taxon>Ditrysia</taxon>
        <taxon>Tineoidea</taxon>
        <taxon>Psychidae</taxon>
        <taxon>Oiketicinae</taxon>
        <taxon>Eumeta</taxon>
    </lineage>
</organism>
<dbReference type="AlphaFoldDB" id="A0A4C1V932"/>
<dbReference type="Proteomes" id="UP000299102">
    <property type="component" value="Unassembled WGS sequence"/>
</dbReference>
<evidence type="ECO:0000313" key="2">
    <source>
        <dbReference type="Proteomes" id="UP000299102"/>
    </source>
</evidence>
<sequence>MTPGQSARCADHFPDVTNQPILSSLQTFTCRVNVSQILETKLQPLSDIRLESNTVYLRIIGDNVIILYHGAGLMTETEGVGVEEYYLYENSLCNSCDKLSIAHESEVERTSEASAVIRLSG</sequence>
<proteinExistence type="predicted"/>
<reference evidence="1 2" key="1">
    <citation type="journal article" date="2019" name="Commun. Biol.">
        <title>The bagworm genome reveals a unique fibroin gene that provides high tensile strength.</title>
        <authorList>
            <person name="Kono N."/>
            <person name="Nakamura H."/>
            <person name="Ohtoshi R."/>
            <person name="Tomita M."/>
            <person name="Numata K."/>
            <person name="Arakawa K."/>
        </authorList>
    </citation>
    <scope>NUCLEOTIDE SEQUENCE [LARGE SCALE GENOMIC DNA]</scope>
</reference>
<gene>
    <name evidence="1" type="ORF">EVAR_26492_1</name>
</gene>
<evidence type="ECO:0000313" key="1">
    <source>
        <dbReference type="EMBL" id="GBP34902.1"/>
    </source>
</evidence>